<dbReference type="EMBL" id="MW055913">
    <property type="protein sequence ID" value="QPX62609.1"/>
    <property type="molecule type" value="Genomic_DNA"/>
</dbReference>
<dbReference type="RefSeq" id="YP_010648548.1">
    <property type="nucleotide sequence ID" value="NC_070760.1"/>
</dbReference>
<reference evidence="1 2" key="1">
    <citation type="submission" date="2020-10" db="EMBL/GenBank/DDBJ databases">
        <authorList>
            <person name="Abad L.A."/>
            <person name="Alter J."/>
            <person name="Becerra C.Y."/>
            <person name="Boehle J."/>
            <person name="Bustos B."/>
            <person name="Connatser B.I."/>
            <person name="Cutright B."/>
            <person name="Gavin J."/>
            <person name="Gomez A.P."/>
            <person name="Grabar K."/>
            <person name="Hur E.Y."/>
            <person name="Ioh M.T."/>
            <person name="Joya-Campos L."/>
            <person name="Lauhon H.N."/>
            <person name="Lee S."/>
            <person name="Maranan R.T."/>
            <person name="Park Y.G."/>
            <person name="Priest M."/>
            <person name="Samuels S.O."/>
            <person name="Sarameh Y.J."/>
            <person name="Schreiber J.M."/>
            <person name="Shepard L."/>
            <person name="Sheth K.J."/>
            <person name="Silva C.A."/>
            <person name="Smyers G.M."/>
            <person name="Tam S."/>
            <person name="Tamura C.M."/>
            <person name="Wucher D.E."/>
            <person name="Donachie S.P."/>
            <person name="Reed F.A."/>
            <person name="Palecanda S."/>
            <person name="Chong R.A."/>
            <person name="Porter M.L."/>
            <person name="Garlena R.A."/>
            <person name="Russell D.A."/>
            <person name="Jacobs-Sera D."/>
            <person name="Hatfull G.F."/>
        </authorList>
    </citation>
    <scope>NUCLEOTIDE SEQUENCE [LARGE SCALE GENOMIC DNA]</scope>
</reference>
<dbReference type="GeneID" id="77923988"/>
<sequence length="76" mass="8527">MDEVDATFSIDGVPAIEIPTLLDWFDSKIENLKLAREATESPMAKLVLVEQMETIETLKEELLEMTLENMDASLAV</sequence>
<name>A0A7T3KCL2_9CAUD</name>
<proteinExistence type="predicted"/>
<evidence type="ECO:0000313" key="2">
    <source>
        <dbReference type="Proteomes" id="UP000595472"/>
    </source>
</evidence>
<gene>
    <name evidence="1" type="primary">57</name>
    <name evidence="1" type="ORF">SEA_WOLLYPOG_57</name>
</gene>
<evidence type="ECO:0000313" key="1">
    <source>
        <dbReference type="EMBL" id="QPX62609.1"/>
    </source>
</evidence>
<accession>A0A7T3KCL2</accession>
<dbReference type="Proteomes" id="UP000595472">
    <property type="component" value="Segment"/>
</dbReference>
<organism evidence="1 2">
    <name type="scientific">Arthrobacter phage Wollypog</name>
    <dbReference type="NCBI Taxonomy" id="2790985"/>
    <lineage>
        <taxon>Viruses</taxon>
        <taxon>Duplodnaviria</taxon>
        <taxon>Heunggongvirae</taxon>
        <taxon>Uroviricota</taxon>
        <taxon>Caudoviricetes</taxon>
        <taxon>Wollypogvirus</taxon>
        <taxon>Wollypogvirus wollypog</taxon>
    </lineage>
</organism>
<dbReference type="KEGG" id="vg:77923988"/>
<keyword evidence="2" id="KW-1185">Reference proteome</keyword>
<protein>
    <submittedName>
        <fullName evidence="1">Uncharacterized protein</fullName>
    </submittedName>
</protein>